<comment type="caution">
    <text evidence="13">The sequence shown here is derived from an EMBL/GenBank/DDBJ whole genome shotgun (WGS) entry which is preliminary data.</text>
</comment>
<feature type="transmembrane region" description="Helical" evidence="11">
    <location>
        <begin position="1279"/>
        <end position="1306"/>
    </location>
</feature>
<keyword evidence="3" id="KW-0813">Transport</keyword>
<evidence type="ECO:0000259" key="12">
    <source>
        <dbReference type="PROSITE" id="PS50893"/>
    </source>
</evidence>
<dbReference type="SMART" id="SM00382">
    <property type="entry name" value="AAA"/>
    <property type="match status" value="2"/>
</dbReference>
<feature type="transmembrane region" description="Helical" evidence="11">
    <location>
        <begin position="1363"/>
        <end position="1381"/>
    </location>
</feature>
<dbReference type="PANTHER" id="PTHR19241">
    <property type="entry name" value="ATP-BINDING CASSETTE TRANSPORTER"/>
    <property type="match status" value="1"/>
</dbReference>
<dbReference type="GO" id="GO:0005524">
    <property type="term" value="F:ATP binding"/>
    <property type="evidence" value="ECO:0007669"/>
    <property type="project" value="UniProtKB-KW"/>
</dbReference>
<feature type="transmembrane region" description="Helical" evidence="11">
    <location>
        <begin position="1393"/>
        <end position="1414"/>
    </location>
</feature>
<keyword evidence="14" id="KW-1185">Reference proteome</keyword>
<dbReference type="InterPro" id="IPR017871">
    <property type="entry name" value="ABC_transporter-like_CS"/>
</dbReference>
<keyword evidence="6" id="KW-0547">Nucleotide-binding</keyword>
<dbReference type="InterPro" id="IPR013525">
    <property type="entry name" value="ABC2_TM"/>
</dbReference>
<feature type="domain" description="ABC transporter" evidence="12">
    <location>
        <begin position="854"/>
        <end position="1102"/>
    </location>
</feature>
<protein>
    <recommendedName>
        <fullName evidence="12">ABC transporter domain-containing protein</fullName>
    </recommendedName>
</protein>
<keyword evidence="4 11" id="KW-0812">Transmembrane</keyword>
<feature type="compositionally biased region" description="Polar residues" evidence="10">
    <location>
        <begin position="777"/>
        <end position="793"/>
    </location>
</feature>
<dbReference type="SUPFAM" id="SSF52540">
    <property type="entry name" value="P-loop containing nucleoside triphosphate hydrolases"/>
    <property type="match status" value="2"/>
</dbReference>
<feature type="transmembrane region" description="Helical" evidence="11">
    <location>
        <begin position="1478"/>
        <end position="1498"/>
    </location>
</feature>
<evidence type="ECO:0000256" key="1">
    <source>
        <dbReference type="ARBA" id="ARBA00004141"/>
    </source>
</evidence>
<dbReference type="EMBL" id="LSYV01000004">
    <property type="protein sequence ID" value="KXZ55191.1"/>
    <property type="molecule type" value="Genomic_DNA"/>
</dbReference>
<evidence type="ECO:0000256" key="11">
    <source>
        <dbReference type="SAM" id="Phobius"/>
    </source>
</evidence>
<reference evidence="14" key="1">
    <citation type="journal article" date="2016" name="Nat. Commun.">
        <title>The Gonium pectorale genome demonstrates co-option of cell cycle regulation during the evolution of multicellularity.</title>
        <authorList>
            <person name="Hanschen E.R."/>
            <person name="Marriage T.N."/>
            <person name="Ferris P.J."/>
            <person name="Hamaji T."/>
            <person name="Toyoda A."/>
            <person name="Fujiyama A."/>
            <person name="Neme R."/>
            <person name="Noguchi H."/>
            <person name="Minakuchi Y."/>
            <person name="Suzuki M."/>
            <person name="Kawai-Toyooka H."/>
            <person name="Smith D.R."/>
            <person name="Sparks H."/>
            <person name="Anderson J."/>
            <person name="Bakaric R."/>
            <person name="Luria V."/>
            <person name="Karger A."/>
            <person name="Kirschner M.W."/>
            <person name="Durand P.M."/>
            <person name="Michod R.E."/>
            <person name="Nozaki H."/>
            <person name="Olson B.J."/>
        </authorList>
    </citation>
    <scope>NUCLEOTIDE SEQUENCE [LARGE SCALE GENOMIC DNA]</scope>
    <source>
        <strain evidence="14">NIES-2863</strain>
    </source>
</reference>
<feature type="region of interest" description="Disordered" evidence="10">
    <location>
        <begin position="761"/>
        <end position="799"/>
    </location>
</feature>
<evidence type="ECO:0000256" key="5">
    <source>
        <dbReference type="ARBA" id="ARBA00022737"/>
    </source>
</evidence>
<dbReference type="InterPro" id="IPR003593">
    <property type="entry name" value="AAA+_ATPase"/>
</dbReference>
<comment type="subcellular location">
    <subcellularLocation>
        <location evidence="1">Membrane</location>
        <topology evidence="1">Multi-pass membrane protein</topology>
    </subcellularLocation>
</comment>
<dbReference type="GO" id="GO:0016887">
    <property type="term" value="F:ATP hydrolysis activity"/>
    <property type="evidence" value="ECO:0007669"/>
    <property type="project" value="InterPro"/>
</dbReference>
<comment type="similarity">
    <text evidence="2">Belongs to the ABC transporter superfamily. ABCG family. PDR (TC 3.A.1.205) subfamily.</text>
</comment>
<evidence type="ECO:0000256" key="7">
    <source>
        <dbReference type="ARBA" id="ARBA00022840"/>
    </source>
</evidence>
<keyword evidence="9 11" id="KW-0472">Membrane</keyword>
<dbReference type="GO" id="GO:0016020">
    <property type="term" value="C:membrane"/>
    <property type="evidence" value="ECO:0007669"/>
    <property type="project" value="UniProtKB-SubCell"/>
</dbReference>
<dbReference type="PROSITE" id="PS00211">
    <property type="entry name" value="ABC_TRANSPORTER_1"/>
    <property type="match status" value="1"/>
</dbReference>
<dbReference type="Gene3D" id="3.40.50.300">
    <property type="entry name" value="P-loop containing nucleotide triphosphate hydrolases"/>
    <property type="match status" value="2"/>
</dbReference>
<feature type="transmembrane region" description="Helical" evidence="11">
    <location>
        <begin position="534"/>
        <end position="551"/>
    </location>
</feature>
<keyword evidence="8 11" id="KW-1133">Transmembrane helix</keyword>
<feature type="compositionally biased region" description="Gly residues" evidence="10">
    <location>
        <begin position="136"/>
        <end position="148"/>
    </location>
</feature>
<keyword evidence="7" id="KW-0067">ATP-binding</keyword>
<keyword evidence="5" id="KW-0677">Repeat</keyword>
<feature type="region of interest" description="Disordered" evidence="10">
    <location>
        <begin position="1185"/>
        <end position="1213"/>
    </location>
</feature>
<evidence type="ECO:0000256" key="10">
    <source>
        <dbReference type="SAM" id="MobiDB-lite"/>
    </source>
</evidence>
<feature type="transmembrane region" description="Helical" evidence="11">
    <location>
        <begin position="729"/>
        <end position="755"/>
    </location>
</feature>
<feature type="region of interest" description="Disordered" evidence="10">
    <location>
        <begin position="131"/>
        <end position="151"/>
    </location>
</feature>
<dbReference type="PROSITE" id="PS50893">
    <property type="entry name" value="ABC_TRANSPORTER_2"/>
    <property type="match status" value="2"/>
</dbReference>
<feature type="transmembrane region" description="Helical" evidence="11">
    <location>
        <begin position="1326"/>
        <end position="1351"/>
    </location>
</feature>
<evidence type="ECO:0000313" key="14">
    <source>
        <dbReference type="Proteomes" id="UP000075714"/>
    </source>
</evidence>
<dbReference type="Pfam" id="PF08370">
    <property type="entry name" value="PDR_assoc"/>
    <property type="match status" value="1"/>
</dbReference>
<dbReference type="OrthoDB" id="66620at2759"/>
<evidence type="ECO:0000256" key="9">
    <source>
        <dbReference type="ARBA" id="ARBA00023136"/>
    </source>
</evidence>
<dbReference type="InterPro" id="IPR034003">
    <property type="entry name" value="ABCG_PDR_2"/>
</dbReference>
<name>A0A150GZC4_GONPE</name>
<accession>A0A150GZC4</accession>
<dbReference type="Pfam" id="PF00005">
    <property type="entry name" value="ABC_tran"/>
    <property type="match status" value="2"/>
</dbReference>
<evidence type="ECO:0000256" key="6">
    <source>
        <dbReference type="ARBA" id="ARBA00022741"/>
    </source>
</evidence>
<dbReference type="InterPro" id="IPR027417">
    <property type="entry name" value="P-loop_NTPase"/>
</dbReference>
<evidence type="ECO:0000256" key="2">
    <source>
        <dbReference type="ARBA" id="ARBA00006012"/>
    </source>
</evidence>
<evidence type="ECO:0000256" key="8">
    <source>
        <dbReference type="ARBA" id="ARBA00022989"/>
    </source>
</evidence>
<dbReference type="GO" id="GO:0071944">
    <property type="term" value="C:cell periphery"/>
    <property type="evidence" value="ECO:0007669"/>
    <property type="project" value="UniProtKB-ARBA"/>
</dbReference>
<feature type="domain" description="ABC transporter" evidence="12">
    <location>
        <begin position="47"/>
        <end position="380"/>
    </location>
</feature>
<feature type="transmembrane region" description="Helical" evidence="11">
    <location>
        <begin position="502"/>
        <end position="522"/>
    </location>
</feature>
<feature type="transmembrane region" description="Helical" evidence="11">
    <location>
        <begin position="614"/>
        <end position="635"/>
    </location>
</feature>
<dbReference type="Pfam" id="PF01061">
    <property type="entry name" value="ABC2_membrane"/>
    <property type="match status" value="2"/>
</dbReference>
<evidence type="ECO:0000313" key="13">
    <source>
        <dbReference type="EMBL" id="KXZ55191.1"/>
    </source>
</evidence>
<dbReference type="InterPro" id="IPR003439">
    <property type="entry name" value="ABC_transporter-like_ATP-bd"/>
</dbReference>
<sequence>MQKVGLTPPGVEVRWDNLVVEALGHKAAASTAAKRLDPTADDTAAAAKPSCVPKPHSQRRVILDAGSGVLPPGRMCLLLGPPGAGRTTLLRALSGQLVPKSAYRSNAKDATANGLAGRLFRGLGPDLAQNAVGVSSGDGGSGEDGGGRSSLPVAEYNGLRVRGCVRYNGMPTNGSEFQVARAAAYVGQTENNLPELTVGETLEFAAKCQGAEAAKRLIDLLREREAAAGIQPDDADLDHLLGMTHGPNTSAVVVQLVARMLGIDHVLDTLVGNEMIKGISGGQKRRVTLGEMAVGLAHVNMLDEITNGLDAAYALSIVKSLRNMVEYTNATVVATLLQPSPEVVACFHDVMLMAGGRITFFGPVHAFLPFFASLGLAPMRRQTMADFAQEVLASPADQSRYRVAPDAIGPPANANANGGAGGGPTPVAWGSRRKWLSPRRVRQAFDASEPGRALAERLAAPPHSDPLQELVLPTTKFGASRTTMWAAVLKREVLLTVRNPQFFIAGVVQVLLTAFLLSTGFVRLSRNSNNDANLFMSVVFLSLMTIFMGGFNNGPVYCSRLPVFYKQRDNHFLTPTAYALNATLLRLPEVFVQTITFGVMVYFSVGFTPDAGRFFLFMLNLLVSGFNSATLFHFIGAVTRSEVTTQGLGAVLLMVNTLVSGFPIARTSIPGWWIWIYWLSPTSWTLRSMLITELTSPAWPAAEGSDAGGGISVGEDALLARGFHTEWKWVWAGIGFVAGISLLQLAGQIAALTWLGPLRRSHGAAGEEHDDEEDALSRNSQQLSTDNGHNGQLSKRHQPHQVINVQPPVGKPAAAAIVTDMKSPSAAASSGAAGGAPSEPGGSGSGMAFTPVTFAFKDVCYHVPHPSDQGKQLQLLNNVSGVFRPGVLTSLMGASGAGKTTLMDVLAGRKTGGKASGLQLVNGAPKRRGAFARIMGYVEQVDVHNPYTTVEEALLFSARLRVSSDVLPRAEVRSFVRRMMGVVELEPLAGAVIGAGGPGSGLSTEARKRLTIAVELVANPSIVFMDEPTTGLDARAAALVMRAVRNTVATGRTVVCTIHQPNREIMDGFDELLLLKPGGRTIFFGPLGPRQASLIGYLSGVPGTAEYESHLNPADWMLEVTSPAAEAALGIDFADVWDASEPARAANQLIDEHTAPATAGAAAAAANGAGHGPSVAAPAPAAAFDVESGQKQAAPEAATDEDAAPDGEGGGSYAQPSPVQLWVLLQRALVAQWRNTQYNGMRFAVTFILAWALGSLYWGRGNNRQVPSVRTCLSSSVVAVMDIMGVLFSALLYAPLVNMMVVMPVVSAERNIFYREKASGMYRPAVFAAAQGLAEMPFLVVQSILYVIIIYTTVHFEFDSAKAMWFWLYVFLGFVFFTYLGMGAINFAPNIPAATATASLFILTWNMFCGFVIARKDIHPWYLWAYYFNPPTYMIYGCAVSQMGDLVTETIDTGDDETMSVAQYIRDTFSYDYSYRGWLVLILVGFVVFARAMSYIGLTRFNYQKR</sequence>
<dbReference type="GO" id="GO:0140359">
    <property type="term" value="F:ABC-type transporter activity"/>
    <property type="evidence" value="ECO:0007669"/>
    <property type="project" value="InterPro"/>
</dbReference>
<evidence type="ECO:0000256" key="4">
    <source>
        <dbReference type="ARBA" id="ARBA00022692"/>
    </source>
</evidence>
<dbReference type="InterPro" id="IPR013581">
    <property type="entry name" value="PDR_assoc"/>
</dbReference>
<proteinExistence type="inferred from homology"/>
<organism evidence="13 14">
    <name type="scientific">Gonium pectorale</name>
    <name type="common">Green alga</name>
    <dbReference type="NCBI Taxonomy" id="33097"/>
    <lineage>
        <taxon>Eukaryota</taxon>
        <taxon>Viridiplantae</taxon>
        <taxon>Chlorophyta</taxon>
        <taxon>core chlorophytes</taxon>
        <taxon>Chlorophyceae</taxon>
        <taxon>CS clade</taxon>
        <taxon>Chlamydomonadales</taxon>
        <taxon>Volvocaceae</taxon>
        <taxon>Gonium</taxon>
    </lineage>
</organism>
<feature type="transmembrane region" description="Helical" evidence="11">
    <location>
        <begin position="1241"/>
        <end position="1259"/>
    </location>
</feature>
<dbReference type="CDD" id="cd03232">
    <property type="entry name" value="ABCG_PDR_domain2"/>
    <property type="match status" value="1"/>
</dbReference>
<evidence type="ECO:0000256" key="3">
    <source>
        <dbReference type="ARBA" id="ARBA00022448"/>
    </source>
</evidence>
<gene>
    <name evidence="13" type="ORF">GPECTOR_3g336</name>
</gene>
<dbReference type="Proteomes" id="UP000075714">
    <property type="component" value="Unassembled WGS sequence"/>
</dbReference>